<dbReference type="AlphaFoldDB" id="A0A1M6FQH1"/>
<keyword evidence="1" id="KW-0175">Coiled coil</keyword>
<dbReference type="SUPFAM" id="SSF52540">
    <property type="entry name" value="P-loop containing nucleoside triphosphate hydrolases"/>
    <property type="match status" value="1"/>
</dbReference>
<keyword evidence="3" id="KW-0347">Helicase</keyword>
<dbReference type="InterPro" id="IPR041677">
    <property type="entry name" value="DNA2/NAM7_AAA_11"/>
</dbReference>
<keyword evidence="3" id="KW-0547">Nucleotide-binding</keyword>
<dbReference type="Pfam" id="PF13086">
    <property type="entry name" value="AAA_11"/>
    <property type="match status" value="1"/>
</dbReference>
<dbReference type="InterPro" id="IPR045055">
    <property type="entry name" value="DNA2/NAM7-like"/>
</dbReference>
<dbReference type="CDD" id="cd18808">
    <property type="entry name" value="SF1_C_Upf1"/>
    <property type="match status" value="1"/>
</dbReference>
<evidence type="ECO:0000313" key="3">
    <source>
        <dbReference type="EMBL" id="SHI99942.1"/>
    </source>
</evidence>
<dbReference type="SMART" id="SM00487">
    <property type="entry name" value="DEXDc"/>
    <property type="match status" value="1"/>
</dbReference>
<keyword evidence="3" id="KW-0067">ATP-binding</keyword>
<name>A0A1M6FQH1_PSEXY</name>
<organism evidence="3 4">
    <name type="scientific">Pseudobutyrivibrio xylanivorans DSM 14809</name>
    <dbReference type="NCBI Taxonomy" id="1123012"/>
    <lineage>
        <taxon>Bacteria</taxon>
        <taxon>Bacillati</taxon>
        <taxon>Bacillota</taxon>
        <taxon>Clostridia</taxon>
        <taxon>Lachnospirales</taxon>
        <taxon>Lachnospiraceae</taxon>
        <taxon>Pseudobutyrivibrio</taxon>
    </lineage>
</organism>
<feature type="domain" description="Helicase ATP-binding" evidence="2">
    <location>
        <begin position="180"/>
        <end position="621"/>
    </location>
</feature>
<proteinExistence type="predicted"/>
<dbReference type="InterPro" id="IPR027417">
    <property type="entry name" value="P-loop_NTPase"/>
</dbReference>
<evidence type="ECO:0000313" key="4">
    <source>
        <dbReference type="Proteomes" id="UP000184185"/>
    </source>
</evidence>
<dbReference type="Gene3D" id="3.40.50.300">
    <property type="entry name" value="P-loop containing nucleotide triphosphate hydrolases"/>
    <property type="match status" value="2"/>
</dbReference>
<dbReference type="PANTHER" id="PTHR10887">
    <property type="entry name" value="DNA2/NAM7 HELICASE FAMILY"/>
    <property type="match status" value="1"/>
</dbReference>
<keyword evidence="3" id="KW-0378">Hydrolase</keyword>
<dbReference type="GO" id="GO:0004386">
    <property type="term" value="F:helicase activity"/>
    <property type="evidence" value="ECO:0007669"/>
    <property type="project" value="UniProtKB-KW"/>
</dbReference>
<dbReference type="Proteomes" id="UP000184185">
    <property type="component" value="Unassembled WGS sequence"/>
</dbReference>
<feature type="coiled-coil region" evidence="1">
    <location>
        <begin position="299"/>
        <end position="326"/>
    </location>
</feature>
<evidence type="ECO:0000256" key="1">
    <source>
        <dbReference type="SAM" id="Coils"/>
    </source>
</evidence>
<dbReference type="InterPro" id="IPR041679">
    <property type="entry name" value="DNA2/NAM7-like_C"/>
</dbReference>
<dbReference type="InterPro" id="IPR024402">
    <property type="entry name" value="DUF2726"/>
</dbReference>
<feature type="coiled-coil region" evidence="1">
    <location>
        <begin position="405"/>
        <end position="432"/>
    </location>
</feature>
<dbReference type="RefSeq" id="WP_072915406.1">
    <property type="nucleotide sequence ID" value="NZ_FQYQ01000008.1"/>
</dbReference>
<dbReference type="InterPro" id="IPR014001">
    <property type="entry name" value="Helicase_ATP-bd"/>
</dbReference>
<dbReference type="InterPro" id="IPR047187">
    <property type="entry name" value="SF1_C_Upf1"/>
</dbReference>
<reference evidence="3 4" key="1">
    <citation type="submission" date="2016-11" db="EMBL/GenBank/DDBJ databases">
        <authorList>
            <person name="Jaros S."/>
            <person name="Januszkiewicz K."/>
            <person name="Wedrychowicz H."/>
        </authorList>
    </citation>
    <scope>NUCLEOTIDE SEQUENCE [LARGE SCALE GENOMIC DNA]</scope>
    <source>
        <strain evidence="3 4">DSM 14809</strain>
    </source>
</reference>
<dbReference type="EMBL" id="FQYQ01000008">
    <property type="protein sequence ID" value="SHI99942.1"/>
    <property type="molecule type" value="Genomic_DNA"/>
</dbReference>
<dbReference type="Pfam" id="PF10881">
    <property type="entry name" value="DUF2726"/>
    <property type="match status" value="1"/>
</dbReference>
<dbReference type="Pfam" id="PF13087">
    <property type="entry name" value="AAA_12"/>
    <property type="match status" value="1"/>
</dbReference>
<protein>
    <submittedName>
        <fullName evidence="3">Superfamily I DNA and/or RNA helicase</fullName>
    </submittedName>
</protein>
<sequence length="910" mass="104563">MLDAKRWMIVIKDEIKTNQIANYNWNKATNKHDITFSNGKTFSYLPGNVVVMREPKVLKPENFIIWTTDGQELFDIDWIYEFSDGNDKYWHIEFKTYEYSYKKSDLIVRENCLATPKTARVFDYLKDVSGLSKLPGSEGEGKILKKYYENINFVSDSSALYYYLNGDNNLHKYNVEHIIFPFGCNKSQYKAVRNALENQISVIQGPPGTGKTQTILNIIANLLLANKSIIVVSNNNSATANVLEKLAKEKYGMDFLVASLGSVENKTAFIESQTGKYPDLSSWRKDVSDRNLLREIDFIATQLQKVYQLKEDIANLKLEKHDVELEAKHFEEFYDENVDDFNAIKIRGNIPSEKVMMLWLEIQDRADRGKNLSLFQKLRSVFVYGIANWDFYKQDLSKIISVLQRLYYKNKLIELENELSNKEHELENSNAADENILEKQSLEYLKSFIEKKYDWKKARVQFDSDDLYKNSESVLREYPIVLSTTFSARNSLNSRTTEYDYVIMDEASQVDVATGALALSCAKNAVIVGDLKQLSNVITPEVSKQSDVIFEGYSINEAYDFGKNSFLKSVTRLLKNVPSTLLREHYRCNPLIIEFCNRKFYDNELVIMTEDDGAGKPLKVYKTTPGNHTREGGLLNERQIDVIKEEVLPELNMDLKDIGVVAPYNKQVDALKAAIPGIDAATVHKYQGREKDAIIICVVDDYNQGFMEDSDLLNVAISRAKDNLAIVISGNTMPKTGNIPDLVSYIQYNNMEVVESKVYSVFDYLYKQYAEKRWQYLKNRKRISQYDSENLMYALLQDILKDYTFLDVSCFTHLYTVIKDISKLTDEEARYAFNPGTHLDFLLYKKLGKDPFLAIEVDGFNYHKVGTAQHERNLKKNSILEKCDLPLLRLPTNGSGEREKIIAAIEAGMS</sequence>
<dbReference type="OrthoDB" id="9757917at2"/>
<evidence type="ECO:0000259" key="2">
    <source>
        <dbReference type="SMART" id="SM00487"/>
    </source>
</evidence>
<gene>
    <name evidence="3" type="ORF">SAMN02745725_01527</name>
</gene>
<accession>A0A1M6FQH1</accession>
<keyword evidence="4" id="KW-1185">Reference proteome</keyword>
<dbReference type="STRING" id="185007.SAMN02910350_02330"/>